<keyword evidence="5" id="KW-0029">Amino-acid transport</keyword>
<evidence type="ECO:0000313" key="9">
    <source>
        <dbReference type="Proteomes" id="UP001230426"/>
    </source>
</evidence>
<feature type="domain" description="ABC transporter" evidence="7">
    <location>
        <begin position="64"/>
        <end position="301"/>
    </location>
</feature>
<feature type="compositionally biased region" description="Low complexity" evidence="6">
    <location>
        <begin position="24"/>
        <end position="36"/>
    </location>
</feature>
<feature type="compositionally biased region" description="Low complexity" evidence="6">
    <location>
        <begin position="309"/>
        <end position="321"/>
    </location>
</feature>
<name>A0ABT9QZP1_9ACTN</name>
<keyword evidence="2" id="KW-0813">Transport</keyword>
<evidence type="ECO:0000313" key="8">
    <source>
        <dbReference type="EMBL" id="MDP9862009.1"/>
    </source>
</evidence>
<dbReference type="InterPro" id="IPR027417">
    <property type="entry name" value="P-loop_NTPase"/>
</dbReference>
<gene>
    <name evidence="8" type="ORF">J2S55_001268</name>
</gene>
<dbReference type="InterPro" id="IPR052156">
    <property type="entry name" value="BCAA_Transport_ATP-bd_LivF"/>
</dbReference>
<dbReference type="Pfam" id="PF00005">
    <property type="entry name" value="ABC_tran"/>
    <property type="match status" value="1"/>
</dbReference>
<reference evidence="8 9" key="1">
    <citation type="submission" date="2023-07" db="EMBL/GenBank/DDBJ databases">
        <title>Sequencing the genomes of 1000 actinobacteria strains.</title>
        <authorList>
            <person name="Klenk H.-P."/>
        </authorList>
    </citation>
    <scope>NUCLEOTIDE SEQUENCE [LARGE SCALE GENOMIC DNA]</scope>
    <source>
        <strain evidence="8 9">DSM 44109</strain>
    </source>
</reference>
<feature type="region of interest" description="Disordered" evidence="6">
    <location>
        <begin position="1"/>
        <end position="62"/>
    </location>
</feature>
<dbReference type="EMBL" id="JAUSRB010000001">
    <property type="protein sequence ID" value="MDP9862009.1"/>
    <property type="molecule type" value="Genomic_DNA"/>
</dbReference>
<dbReference type="GO" id="GO:0005524">
    <property type="term" value="F:ATP binding"/>
    <property type="evidence" value="ECO:0007669"/>
    <property type="project" value="UniProtKB-KW"/>
</dbReference>
<keyword evidence="3" id="KW-0547">Nucleotide-binding</keyword>
<dbReference type="PROSITE" id="PS50893">
    <property type="entry name" value="ABC_TRANSPORTER_2"/>
    <property type="match status" value="1"/>
</dbReference>
<comment type="similarity">
    <text evidence="1">Belongs to the ABC transporter superfamily.</text>
</comment>
<dbReference type="SUPFAM" id="SSF52540">
    <property type="entry name" value="P-loop containing nucleoside triphosphate hydrolases"/>
    <property type="match status" value="1"/>
</dbReference>
<proteinExistence type="inferred from homology"/>
<evidence type="ECO:0000256" key="5">
    <source>
        <dbReference type="ARBA" id="ARBA00022970"/>
    </source>
</evidence>
<dbReference type="PROSITE" id="PS00211">
    <property type="entry name" value="ABC_TRANSPORTER_1"/>
    <property type="match status" value="1"/>
</dbReference>
<feature type="region of interest" description="Disordered" evidence="6">
    <location>
        <begin position="301"/>
        <end position="321"/>
    </location>
</feature>
<evidence type="ECO:0000256" key="1">
    <source>
        <dbReference type="ARBA" id="ARBA00005417"/>
    </source>
</evidence>
<dbReference type="PANTHER" id="PTHR43820">
    <property type="entry name" value="HIGH-AFFINITY BRANCHED-CHAIN AMINO ACID TRANSPORT ATP-BINDING PROTEIN LIVF"/>
    <property type="match status" value="1"/>
</dbReference>
<dbReference type="Gene3D" id="3.40.50.300">
    <property type="entry name" value="P-loop containing nucleotide triphosphate hydrolases"/>
    <property type="match status" value="1"/>
</dbReference>
<evidence type="ECO:0000256" key="3">
    <source>
        <dbReference type="ARBA" id="ARBA00022741"/>
    </source>
</evidence>
<sequence>MTPPLPEESGPPPVSAEAGGGRTPTGPSRRTVTGGRFLRRLRPAAPSPDTPDGHVPPPPEDRGLAVRDLAVNYGPVTALRGISLSVPRGSIVTVLGGNGAGKSTLLRAVSGTLRFHRGAITAGEIGFDRARLSGTAASAVVARGVVQVPEGRRVFARMTVEENLRAGALGARGRRAAAEARERVLTLFPVLAERARQRAGLLSGGEQQMLAIGRALMARPRMLLLDEPTLGLAPMMAARIADTVREINAQGTTVLLVEQNAAMALSLASHAYVLEVGEVVLSGPAADLARSDEVRRRYLGVGDGPGAPSPAGRPALARWSA</sequence>
<dbReference type="InterPro" id="IPR017871">
    <property type="entry name" value="ABC_transporter-like_CS"/>
</dbReference>
<feature type="compositionally biased region" description="Pro residues" evidence="6">
    <location>
        <begin position="1"/>
        <end position="14"/>
    </location>
</feature>
<accession>A0ABT9QZP1</accession>
<evidence type="ECO:0000259" key="7">
    <source>
        <dbReference type="PROSITE" id="PS50893"/>
    </source>
</evidence>
<feature type="compositionally biased region" description="Pro residues" evidence="6">
    <location>
        <begin position="45"/>
        <end position="58"/>
    </location>
</feature>
<dbReference type="InterPro" id="IPR003439">
    <property type="entry name" value="ABC_transporter-like_ATP-bd"/>
</dbReference>
<dbReference type="InterPro" id="IPR003593">
    <property type="entry name" value="AAA+_ATPase"/>
</dbReference>
<keyword evidence="4 8" id="KW-0067">ATP-binding</keyword>
<evidence type="ECO:0000256" key="2">
    <source>
        <dbReference type="ARBA" id="ARBA00022448"/>
    </source>
</evidence>
<dbReference type="SMART" id="SM00382">
    <property type="entry name" value="AAA"/>
    <property type="match status" value="1"/>
</dbReference>
<dbReference type="PANTHER" id="PTHR43820:SF4">
    <property type="entry name" value="HIGH-AFFINITY BRANCHED-CHAIN AMINO ACID TRANSPORT ATP-BINDING PROTEIN LIVF"/>
    <property type="match status" value="1"/>
</dbReference>
<dbReference type="CDD" id="cd03224">
    <property type="entry name" value="ABC_TM1139_LivF_branched"/>
    <property type="match status" value="1"/>
</dbReference>
<keyword evidence="9" id="KW-1185">Reference proteome</keyword>
<evidence type="ECO:0000256" key="4">
    <source>
        <dbReference type="ARBA" id="ARBA00022840"/>
    </source>
</evidence>
<protein>
    <submittedName>
        <fullName evidence="8">Branched-chain amino acid transport system ATP-binding protein</fullName>
    </submittedName>
</protein>
<organism evidence="8 9">
    <name type="scientific">Streptosporangium brasiliense</name>
    <dbReference type="NCBI Taxonomy" id="47480"/>
    <lineage>
        <taxon>Bacteria</taxon>
        <taxon>Bacillati</taxon>
        <taxon>Actinomycetota</taxon>
        <taxon>Actinomycetes</taxon>
        <taxon>Streptosporangiales</taxon>
        <taxon>Streptosporangiaceae</taxon>
        <taxon>Streptosporangium</taxon>
    </lineage>
</organism>
<evidence type="ECO:0000256" key="6">
    <source>
        <dbReference type="SAM" id="MobiDB-lite"/>
    </source>
</evidence>
<comment type="caution">
    <text evidence="8">The sequence shown here is derived from an EMBL/GenBank/DDBJ whole genome shotgun (WGS) entry which is preliminary data.</text>
</comment>
<dbReference type="Proteomes" id="UP001230426">
    <property type="component" value="Unassembled WGS sequence"/>
</dbReference>